<dbReference type="STRING" id="3818.A0A445E0A8"/>
<dbReference type="InterPro" id="IPR040256">
    <property type="entry name" value="At4g02000-like"/>
</dbReference>
<sequence length="138" mass="16039">MTQKRLDYQSGLLTFADGRTWMVAGHYLVVQRWRPFFLESEKAVRKIAAWIRIPNLPIELYNHRVCSILGHMLKIDRSTSIHSRGCFARICVEIDLTKNLIPKISVFRTVLNVEYEGLIKYIFLVPNIGTDRNSAPNY</sequence>
<gene>
    <name evidence="1" type="ORF">Ahy_A03g015243</name>
</gene>
<evidence type="ECO:0000313" key="1">
    <source>
        <dbReference type="EMBL" id="RYR68771.1"/>
    </source>
</evidence>
<keyword evidence="2" id="KW-1185">Reference proteome</keyword>
<evidence type="ECO:0000313" key="2">
    <source>
        <dbReference type="Proteomes" id="UP000289738"/>
    </source>
</evidence>
<reference evidence="1 2" key="1">
    <citation type="submission" date="2019-01" db="EMBL/GenBank/DDBJ databases">
        <title>Sequencing of cultivated peanut Arachis hypogaea provides insights into genome evolution and oil improvement.</title>
        <authorList>
            <person name="Chen X."/>
        </authorList>
    </citation>
    <scope>NUCLEOTIDE SEQUENCE [LARGE SCALE GENOMIC DNA]</scope>
    <source>
        <strain evidence="2">cv. Fuhuasheng</strain>
        <tissue evidence="1">Leaves</tissue>
    </source>
</reference>
<accession>A0A445E0A8</accession>
<organism evidence="1 2">
    <name type="scientific">Arachis hypogaea</name>
    <name type="common">Peanut</name>
    <dbReference type="NCBI Taxonomy" id="3818"/>
    <lineage>
        <taxon>Eukaryota</taxon>
        <taxon>Viridiplantae</taxon>
        <taxon>Streptophyta</taxon>
        <taxon>Embryophyta</taxon>
        <taxon>Tracheophyta</taxon>
        <taxon>Spermatophyta</taxon>
        <taxon>Magnoliopsida</taxon>
        <taxon>eudicotyledons</taxon>
        <taxon>Gunneridae</taxon>
        <taxon>Pentapetalae</taxon>
        <taxon>rosids</taxon>
        <taxon>fabids</taxon>
        <taxon>Fabales</taxon>
        <taxon>Fabaceae</taxon>
        <taxon>Papilionoideae</taxon>
        <taxon>50 kb inversion clade</taxon>
        <taxon>dalbergioids sensu lato</taxon>
        <taxon>Dalbergieae</taxon>
        <taxon>Pterocarpus clade</taxon>
        <taxon>Arachis</taxon>
    </lineage>
</organism>
<comment type="caution">
    <text evidence="1">The sequence shown here is derived from an EMBL/GenBank/DDBJ whole genome shotgun (WGS) entry which is preliminary data.</text>
</comment>
<dbReference type="PANTHER" id="PTHR31286">
    <property type="entry name" value="GLYCINE-RICH CELL WALL STRUCTURAL PROTEIN 1.8-LIKE"/>
    <property type="match status" value="1"/>
</dbReference>
<dbReference type="PANTHER" id="PTHR31286:SF99">
    <property type="entry name" value="DUF4283 DOMAIN-CONTAINING PROTEIN"/>
    <property type="match status" value="1"/>
</dbReference>
<dbReference type="AlphaFoldDB" id="A0A445E0A8"/>
<dbReference type="Proteomes" id="UP000289738">
    <property type="component" value="Chromosome A03"/>
</dbReference>
<protein>
    <submittedName>
        <fullName evidence="1">Uncharacterized protein</fullName>
    </submittedName>
</protein>
<name>A0A445E0A8_ARAHY</name>
<dbReference type="EMBL" id="SDMP01000003">
    <property type="protein sequence ID" value="RYR68771.1"/>
    <property type="molecule type" value="Genomic_DNA"/>
</dbReference>
<proteinExistence type="predicted"/>